<keyword evidence="3 12" id="KW-0597">Phosphoprotein</keyword>
<keyword evidence="5" id="KW-0547">Nucleotide-binding</keyword>
<feature type="modified residue" description="4-aspartylphosphate" evidence="12">
    <location>
        <position position="676"/>
    </location>
</feature>
<keyword evidence="19" id="KW-1185">Reference proteome</keyword>
<keyword evidence="14" id="KW-0812">Transmembrane</keyword>
<dbReference type="PANTHER" id="PTHR45339">
    <property type="entry name" value="HYBRID SIGNAL TRANSDUCTION HISTIDINE KINASE J"/>
    <property type="match status" value="1"/>
</dbReference>
<accession>C4XHN7</accession>
<keyword evidence="7" id="KW-0067">ATP-binding</keyword>
<dbReference type="GO" id="GO:0000155">
    <property type="term" value="F:phosphorelay sensor kinase activity"/>
    <property type="evidence" value="ECO:0007669"/>
    <property type="project" value="InterPro"/>
</dbReference>
<dbReference type="InterPro" id="IPR036641">
    <property type="entry name" value="HPT_dom_sf"/>
</dbReference>
<dbReference type="CDD" id="cd16922">
    <property type="entry name" value="HATPase_EvgS-ArcB-TorS-like"/>
    <property type="match status" value="1"/>
</dbReference>
<comment type="subunit">
    <text evidence="9">At low DSF concentrations, interacts with RpfF.</text>
</comment>
<evidence type="ECO:0000256" key="11">
    <source>
        <dbReference type="PROSITE-ProRule" id="PRU00110"/>
    </source>
</evidence>
<dbReference type="eggNOG" id="COG0642">
    <property type="taxonomic scope" value="Bacteria"/>
</dbReference>
<evidence type="ECO:0000256" key="8">
    <source>
        <dbReference type="ARBA" id="ARBA00023012"/>
    </source>
</evidence>
<dbReference type="InterPro" id="IPR011006">
    <property type="entry name" value="CheY-like_superfamily"/>
</dbReference>
<evidence type="ECO:0000256" key="1">
    <source>
        <dbReference type="ARBA" id="ARBA00000085"/>
    </source>
</evidence>
<keyword evidence="6" id="KW-0418">Kinase</keyword>
<evidence type="ECO:0000256" key="4">
    <source>
        <dbReference type="ARBA" id="ARBA00022679"/>
    </source>
</evidence>
<keyword evidence="14" id="KW-0472">Membrane</keyword>
<dbReference type="InterPro" id="IPR004358">
    <property type="entry name" value="Sig_transdc_His_kin-like_C"/>
</dbReference>
<evidence type="ECO:0000259" key="15">
    <source>
        <dbReference type="PROSITE" id="PS50109"/>
    </source>
</evidence>
<evidence type="ECO:0000256" key="9">
    <source>
        <dbReference type="ARBA" id="ARBA00064003"/>
    </source>
</evidence>
<dbReference type="InterPro" id="IPR003661">
    <property type="entry name" value="HisK_dim/P_dom"/>
</dbReference>
<dbReference type="SMART" id="SM00388">
    <property type="entry name" value="HisKA"/>
    <property type="match status" value="1"/>
</dbReference>
<dbReference type="AlphaFoldDB" id="C4XHN7"/>
<feature type="domain" description="Histidine kinase" evidence="15">
    <location>
        <begin position="381"/>
        <end position="602"/>
    </location>
</feature>
<evidence type="ECO:0000256" key="7">
    <source>
        <dbReference type="ARBA" id="ARBA00022840"/>
    </source>
</evidence>
<dbReference type="SMART" id="SM00448">
    <property type="entry name" value="REC"/>
    <property type="match status" value="2"/>
</dbReference>
<evidence type="ECO:0000259" key="16">
    <source>
        <dbReference type="PROSITE" id="PS50110"/>
    </source>
</evidence>
<dbReference type="FunFam" id="3.30.565.10:FF:000010">
    <property type="entry name" value="Sensor histidine kinase RcsC"/>
    <property type="match status" value="1"/>
</dbReference>
<dbReference type="KEGG" id="dma:DMR_29200"/>
<keyword evidence="4" id="KW-0808">Transferase</keyword>
<dbReference type="InterPro" id="IPR005467">
    <property type="entry name" value="His_kinase_dom"/>
</dbReference>
<dbReference type="EC" id="2.7.13.3" evidence="2"/>
<feature type="modified residue" description="4-aspartylphosphate" evidence="12">
    <location>
        <position position="816"/>
    </location>
</feature>
<keyword evidence="8" id="KW-0902">Two-component regulatory system</keyword>
<evidence type="ECO:0000256" key="12">
    <source>
        <dbReference type="PROSITE-ProRule" id="PRU00169"/>
    </source>
</evidence>
<dbReference type="CDD" id="cd17546">
    <property type="entry name" value="REC_hyHK_CKI1_RcsC-like"/>
    <property type="match status" value="1"/>
</dbReference>
<dbReference type="InterPro" id="IPR008207">
    <property type="entry name" value="Sig_transdc_His_kin_Hpt_dom"/>
</dbReference>
<dbReference type="Pfam" id="PF02518">
    <property type="entry name" value="HATPase_c"/>
    <property type="match status" value="1"/>
</dbReference>
<evidence type="ECO:0000256" key="2">
    <source>
        <dbReference type="ARBA" id="ARBA00012438"/>
    </source>
</evidence>
<dbReference type="Gene3D" id="3.40.50.2300">
    <property type="match status" value="2"/>
</dbReference>
<evidence type="ECO:0000256" key="10">
    <source>
        <dbReference type="ARBA" id="ARBA00068150"/>
    </source>
</evidence>
<evidence type="ECO:0000256" key="14">
    <source>
        <dbReference type="SAM" id="Phobius"/>
    </source>
</evidence>
<feature type="transmembrane region" description="Helical" evidence="14">
    <location>
        <begin position="317"/>
        <end position="337"/>
    </location>
</feature>
<dbReference type="HOGENOM" id="CLU_011708_0_0_7"/>
<dbReference type="InterPro" id="IPR003594">
    <property type="entry name" value="HATPase_dom"/>
</dbReference>
<protein>
    <recommendedName>
        <fullName evidence="10">Sensory/regulatory protein RpfC</fullName>
        <ecNumber evidence="2">2.7.13.3</ecNumber>
    </recommendedName>
</protein>
<dbReference type="GO" id="GO:0005524">
    <property type="term" value="F:ATP binding"/>
    <property type="evidence" value="ECO:0007669"/>
    <property type="project" value="UniProtKB-KW"/>
</dbReference>
<sequence>MTMSDQKNSQFHGSTAPPSSREVPSGGGQSSSLVWGGALLLVLVFGALIAFNYSSLSKREKSALDDFENATLNMSSTLDYFFYERNNDILDIADSRQVLTYFENKALGMSVEYGLLASRLAISELFEKIINDRSLGGEQIYDAVALVDNEGEQIASAQHLAEGATQPNQDYWKKFVSSDADTKLIVDTSAYPGSVILLQNVVVKDQPHGHILARIPLKNLLSHLFKPFARPGRITLGVVWKRASVASLGGDFAPGQLAAVLAILAQPSFKQVTLNNDIAKKLKAKSCLAMWATVGDFPLGLVSVARTSDVLGSVSPWMMTFVAGGFSLALLAGLWQLMRANSDRMKLAGRLDEQSRMNDVLQKAKEAAESGSRAKSAFLANTSHEIRTPMNGIIGMCNLLLGTRLSDKQLEFVRTVHYSANTLMAVINDILDFSKIDAGKFSLEIIEFDLRRVLNMTLRPLTIACQQKGVELILVVSPHMPVFLRGDPARLQQVINNLVGNAIKFTERGEVAVCVDFLSESDGVAYIRFSVKDTGIGMSPQQQEIIFKPFEQVDSSLTRRFGGTGLGLAISSHLIELMGGQLSVESILGKGSEFFFEIGLAVAEQAPRAYWVPDSSVLDGLNVLVVDDHATNRAILRELLAGWKALVEEAKDGFEALTILKEHEAQGNPIRLLLSDLQMPGIDGLALAQRVEKLCGSHPPAFILISSSQIELEGGIAPSIVKDFLLKPFDPSHVLDCVLISLGHAVKMTQFQVESSIETVPLGEGLDIMVAEDSPVNQRVISHVLHKMGHSFTIVENGQDAVTLWERRKFDAILMDVQMPVMDGIEATRRIRELDAHCENPVPIIALTAHAMQSDRERCLDAGMNDYLSKPLDPGMLAEKLAKWASPIRNKQEETSNEFSCFNLSINSESVLARFDNDREFFTDLVESFAKIAETRFLNFQDALVANSPQAIHENAHGFKSEIGNFDTGQAFQAAIKLDAVGRSGSIQGAAEAIAVLRREVDDLLCALRAI</sequence>
<feature type="compositionally biased region" description="Polar residues" evidence="13">
    <location>
        <begin position="1"/>
        <end position="18"/>
    </location>
</feature>
<evidence type="ECO:0000259" key="17">
    <source>
        <dbReference type="PROSITE" id="PS50894"/>
    </source>
</evidence>
<dbReference type="InterPro" id="IPR001789">
    <property type="entry name" value="Sig_transdc_resp-reg_receiver"/>
</dbReference>
<comment type="catalytic activity">
    <reaction evidence="1">
        <text>ATP + protein L-histidine = ADP + protein N-phospho-L-histidine.</text>
        <dbReference type="EC" id="2.7.13.3"/>
    </reaction>
</comment>
<dbReference type="Gene3D" id="1.20.120.160">
    <property type="entry name" value="HPT domain"/>
    <property type="match status" value="1"/>
</dbReference>
<dbReference type="PRINTS" id="PR00344">
    <property type="entry name" value="BCTRLSENSOR"/>
</dbReference>
<dbReference type="FunFam" id="1.10.287.130:FF:000002">
    <property type="entry name" value="Two-component osmosensing histidine kinase"/>
    <property type="match status" value="1"/>
</dbReference>
<evidence type="ECO:0000256" key="6">
    <source>
        <dbReference type="ARBA" id="ARBA00022777"/>
    </source>
</evidence>
<dbReference type="Pfam" id="PF00072">
    <property type="entry name" value="Response_reg"/>
    <property type="match status" value="2"/>
</dbReference>
<evidence type="ECO:0000313" key="19">
    <source>
        <dbReference type="Proteomes" id="UP000009071"/>
    </source>
</evidence>
<evidence type="ECO:0000313" key="18">
    <source>
        <dbReference type="EMBL" id="BAH76411.1"/>
    </source>
</evidence>
<dbReference type="STRING" id="573370.DMR_29200"/>
<feature type="domain" description="Response regulatory" evidence="16">
    <location>
        <begin position="767"/>
        <end position="885"/>
    </location>
</feature>
<dbReference type="SUPFAM" id="SSF55874">
    <property type="entry name" value="ATPase domain of HSP90 chaperone/DNA topoisomerase II/histidine kinase"/>
    <property type="match status" value="1"/>
</dbReference>
<dbReference type="CDD" id="cd00082">
    <property type="entry name" value="HisKA"/>
    <property type="match status" value="1"/>
</dbReference>
<feature type="modified residue" description="Phosphohistidine" evidence="11">
    <location>
        <position position="957"/>
    </location>
</feature>
<gene>
    <name evidence="18" type="ordered locus">DMR_29200</name>
</gene>
<feature type="domain" description="Response regulatory" evidence="16">
    <location>
        <begin position="622"/>
        <end position="742"/>
    </location>
</feature>
<evidence type="ECO:0000256" key="5">
    <source>
        <dbReference type="ARBA" id="ARBA00022741"/>
    </source>
</evidence>
<dbReference type="InterPro" id="IPR036890">
    <property type="entry name" value="HATPase_C_sf"/>
</dbReference>
<dbReference type="SUPFAM" id="SSF52172">
    <property type="entry name" value="CheY-like"/>
    <property type="match status" value="2"/>
</dbReference>
<reference evidence="18 19" key="1">
    <citation type="journal article" date="2009" name="Genome Res.">
        <title>Whole genome sequence of Desulfovibrio magneticus strain RS-1 revealed common gene clusters in magnetotactic bacteria.</title>
        <authorList>
            <person name="Nakazawa H."/>
            <person name="Arakaki A."/>
            <person name="Narita-Yamada S."/>
            <person name="Yashiro I."/>
            <person name="Jinno K."/>
            <person name="Aoki N."/>
            <person name="Tsuruyama A."/>
            <person name="Okamura Y."/>
            <person name="Tanikawa S."/>
            <person name="Fujita N."/>
            <person name="Takeyama H."/>
            <person name="Matsunaga T."/>
        </authorList>
    </citation>
    <scope>NUCLEOTIDE SEQUENCE [LARGE SCALE GENOMIC DNA]</scope>
    <source>
        <strain evidence="19">ATCC 700980 / DSM 13731 / RS-1</strain>
    </source>
</reference>
<keyword evidence="14" id="KW-1133">Transmembrane helix</keyword>
<dbReference type="PROSITE" id="PS50109">
    <property type="entry name" value="HIS_KIN"/>
    <property type="match status" value="1"/>
</dbReference>
<proteinExistence type="predicted"/>
<dbReference type="Proteomes" id="UP000009071">
    <property type="component" value="Chromosome"/>
</dbReference>
<dbReference type="Pfam" id="PF00512">
    <property type="entry name" value="HisKA"/>
    <property type="match status" value="1"/>
</dbReference>
<dbReference type="OrthoDB" id="5468627at2"/>
<dbReference type="Gene3D" id="1.10.287.130">
    <property type="match status" value="1"/>
</dbReference>
<dbReference type="SUPFAM" id="SSF47226">
    <property type="entry name" value="Histidine-containing phosphotransfer domain, HPT domain"/>
    <property type="match status" value="1"/>
</dbReference>
<dbReference type="InterPro" id="IPR036097">
    <property type="entry name" value="HisK_dim/P_sf"/>
</dbReference>
<evidence type="ECO:0000256" key="3">
    <source>
        <dbReference type="ARBA" id="ARBA00022553"/>
    </source>
</evidence>
<dbReference type="PROSITE" id="PS50110">
    <property type="entry name" value="RESPONSE_REGULATORY"/>
    <property type="match status" value="2"/>
</dbReference>
<feature type="transmembrane region" description="Helical" evidence="14">
    <location>
        <begin position="33"/>
        <end position="53"/>
    </location>
</feature>
<evidence type="ECO:0000256" key="13">
    <source>
        <dbReference type="SAM" id="MobiDB-lite"/>
    </source>
</evidence>
<dbReference type="GO" id="GO:0005886">
    <property type="term" value="C:plasma membrane"/>
    <property type="evidence" value="ECO:0007669"/>
    <property type="project" value="UniProtKB-SubCell"/>
</dbReference>
<dbReference type="Gene3D" id="3.30.565.10">
    <property type="entry name" value="Histidine kinase-like ATPase, C-terminal domain"/>
    <property type="match status" value="1"/>
</dbReference>
<dbReference type="SMART" id="SM00387">
    <property type="entry name" value="HATPase_c"/>
    <property type="match status" value="1"/>
</dbReference>
<dbReference type="PANTHER" id="PTHR45339:SF5">
    <property type="entry name" value="HISTIDINE KINASE"/>
    <property type="match status" value="1"/>
</dbReference>
<dbReference type="SUPFAM" id="SSF47384">
    <property type="entry name" value="Homodimeric domain of signal transducing histidine kinase"/>
    <property type="match status" value="1"/>
</dbReference>
<dbReference type="PROSITE" id="PS50894">
    <property type="entry name" value="HPT"/>
    <property type="match status" value="1"/>
</dbReference>
<feature type="domain" description="HPt" evidence="17">
    <location>
        <begin position="918"/>
        <end position="1011"/>
    </location>
</feature>
<organism evidence="18 19">
    <name type="scientific">Solidesulfovibrio magneticus (strain ATCC 700980 / DSM 13731 / RS-1)</name>
    <name type="common">Desulfovibrio magneticus</name>
    <dbReference type="NCBI Taxonomy" id="573370"/>
    <lineage>
        <taxon>Bacteria</taxon>
        <taxon>Pseudomonadati</taxon>
        <taxon>Thermodesulfobacteriota</taxon>
        <taxon>Desulfovibrionia</taxon>
        <taxon>Desulfovibrionales</taxon>
        <taxon>Desulfovibrionaceae</taxon>
        <taxon>Solidesulfovibrio</taxon>
    </lineage>
</organism>
<name>C4XHN7_SOLM1</name>
<dbReference type="EMBL" id="AP010904">
    <property type="protein sequence ID" value="BAH76411.1"/>
    <property type="molecule type" value="Genomic_DNA"/>
</dbReference>
<feature type="region of interest" description="Disordered" evidence="13">
    <location>
        <begin position="1"/>
        <end position="27"/>
    </location>
</feature>